<dbReference type="Gene3D" id="2.20.70.10">
    <property type="match status" value="1"/>
</dbReference>
<proteinExistence type="predicted"/>
<organism evidence="3">
    <name type="scientific">Odontella aurita</name>
    <dbReference type="NCBI Taxonomy" id="265563"/>
    <lineage>
        <taxon>Eukaryota</taxon>
        <taxon>Sar</taxon>
        <taxon>Stramenopiles</taxon>
        <taxon>Ochrophyta</taxon>
        <taxon>Bacillariophyta</taxon>
        <taxon>Mediophyceae</taxon>
        <taxon>Biddulphiophycidae</taxon>
        <taxon>Eupodiscales</taxon>
        <taxon>Odontellaceae</taxon>
        <taxon>Odontella</taxon>
    </lineage>
</organism>
<feature type="compositionally biased region" description="Low complexity" evidence="1">
    <location>
        <begin position="195"/>
        <end position="210"/>
    </location>
</feature>
<dbReference type="PROSITE" id="PS50020">
    <property type="entry name" value="WW_DOMAIN_2"/>
    <property type="match status" value="1"/>
</dbReference>
<dbReference type="InterPro" id="IPR036020">
    <property type="entry name" value="WW_dom_sf"/>
</dbReference>
<dbReference type="EMBL" id="HBKQ01038675">
    <property type="protein sequence ID" value="CAE2260893.1"/>
    <property type="molecule type" value="Transcribed_RNA"/>
</dbReference>
<evidence type="ECO:0000259" key="2">
    <source>
        <dbReference type="PROSITE" id="PS50020"/>
    </source>
</evidence>
<dbReference type="InterPro" id="IPR001202">
    <property type="entry name" value="WW_dom"/>
</dbReference>
<dbReference type="AlphaFoldDB" id="A0A7S4JEA5"/>
<feature type="compositionally biased region" description="Basic residues" evidence="1">
    <location>
        <begin position="16"/>
        <end position="26"/>
    </location>
</feature>
<gene>
    <name evidence="3" type="ORF">OAUR00152_LOCUS26750</name>
</gene>
<name>A0A7S4JEA5_9STRA</name>
<feature type="compositionally biased region" description="Polar residues" evidence="1">
    <location>
        <begin position="252"/>
        <end position="263"/>
    </location>
</feature>
<accession>A0A7S4JEA5</accession>
<reference evidence="3" key="1">
    <citation type="submission" date="2021-01" db="EMBL/GenBank/DDBJ databases">
        <authorList>
            <person name="Corre E."/>
            <person name="Pelletier E."/>
            <person name="Niang G."/>
            <person name="Scheremetjew M."/>
            <person name="Finn R."/>
            <person name="Kale V."/>
            <person name="Holt S."/>
            <person name="Cochrane G."/>
            <person name="Meng A."/>
            <person name="Brown T."/>
            <person name="Cohen L."/>
        </authorList>
    </citation>
    <scope>NUCLEOTIDE SEQUENCE</scope>
    <source>
        <strain evidence="3">Isolate 1302-5</strain>
    </source>
</reference>
<feature type="compositionally biased region" description="Low complexity" evidence="1">
    <location>
        <begin position="242"/>
        <end position="251"/>
    </location>
</feature>
<feature type="compositionally biased region" description="Polar residues" evidence="1">
    <location>
        <begin position="54"/>
        <end position="64"/>
    </location>
</feature>
<feature type="region of interest" description="Disordered" evidence="1">
    <location>
        <begin position="177"/>
        <end position="217"/>
    </location>
</feature>
<feature type="domain" description="WW" evidence="2">
    <location>
        <begin position="75"/>
        <end position="103"/>
    </location>
</feature>
<feature type="region of interest" description="Disordered" evidence="1">
    <location>
        <begin position="1"/>
        <end position="143"/>
    </location>
</feature>
<dbReference type="CDD" id="cd00201">
    <property type="entry name" value="WW"/>
    <property type="match status" value="1"/>
</dbReference>
<dbReference type="Pfam" id="PF00397">
    <property type="entry name" value="WW"/>
    <property type="match status" value="1"/>
</dbReference>
<feature type="region of interest" description="Disordered" evidence="1">
    <location>
        <begin position="234"/>
        <end position="279"/>
    </location>
</feature>
<feature type="compositionally biased region" description="Basic and acidic residues" evidence="1">
    <location>
        <begin position="104"/>
        <end position="118"/>
    </location>
</feature>
<protein>
    <recommendedName>
        <fullName evidence="2">WW domain-containing protein</fullName>
    </recommendedName>
</protein>
<evidence type="ECO:0000256" key="1">
    <source>
        <dbReference type="SAM" id="MobiDB-lite"/>
    </source>
</evidence>
<evidence type="ECO:0000313" key="3">
    <source>
        <dbReference type="EMBL" id="CAE2260893.1"/>
    </source>
</evidence>
<sequence>MGSGGRRSRVAWPWTRRARAERKQKSAKAAAEPATDDTLPPPPPEATNPEKGTESTASSAPVTFSPSRKKKKSRWRSAVDPSTGQTYYYNRKTRETMSTDPDATADRDDSRAVDKPGDKGAVAVQDGQTPVPDDDDDDDGKLAWLLEEARMDIQRAASSAMDGMAQTASSVSLMLIGPPKSLTAGDGSGGGGGSSSSAGKGAASSRAAGDGTDDDEGKMSWLLAEAKADVARVSSTLSQSIASARTSSRATNGTEQSRTVQVSESDDRGGGDGDDDGKMAWLLEEARADFAHTASRLSLGVAPEAPSSREGA</sequence>
<dbReference type="SUPFAM" id="SSF51045">
    <property type="entry name" value="WW domain"/>
    <property type="match status" value="1"/>
</dbReference>
<feature type="compositionally biased region" description="Low complexity" evidence="1">
    <location>
        <begin position="29"/>
        <end position="38"/>
    </location>
</feature>